<dbReference type="AlphaFoldDB" id="A0A7Z1MIY7"/>
<evidence type="ECO:0000313" key="2">
    <source>
        <dbReference type="EMBL" id="PMP29207.1"/>
    </source>
</evidence>
<protein>
    <submittedName>
        <fullName evidence="2">Uncharacterized protein</fullName>
    </submittedName>
</protein>
<evidence type="ECO:0000256" key="1">
    <source>
        <dbReference type="SAM" id="MobiDB-lite"/>
    </source>
</evidence>
<accession>A0A7Z1MIY7</accession>
<feature type="region of interest" description="Disordered" evidence="1">
    <location>
        <begin position="1"/>
        <end position="31"/>
    </location>
</feature>
<name>A0A7Z1MIY7_9VIBR</name>
<organism evidence="2">
    <name type="scientific">Vibrio cyclitrophicus</name>
    <dbReference type="NCBI Taxonomy" id="47951"/>
    <lineage>
        <taxon>Bacteria</taxon>
        <taxon>Pseudomonadati</taxon>
        <taxon>Pseudomonadota</taxon>
        <taxon>Gammaproteobacteria</taxon>
        <taxon>Vibrionales</taxon>
        <taxon>Vibrionaceae</taxon>
        <taxon>Vibrio</taxon>
    </lineage>
</organism>
<gene>
    <name evidence="2" type="ORF">BCS90_17585</name>
</gene>
<comment type="caution">
    <text evidence="2">The sequence shown here is derived from an EMBL/GenBank/DDBJ whole genome shotgun (WGS) entry which is preliminary data.</text>
</comment>
<reference evidence="2" key="1">
    <citation type="submission" date="2016-07" db="EMBL/GenBank/DDBJ databases">
        <authorList>
            <person name="Kauffman K."/>
            <person name="Arevalo P."/>
            <person name="Polz M.F."/>
        </authorList>
    </citation>
    <scope>NUCLEOTIDE SEQUENCE</scope>
    <source>
        <strain evidence="2">10N.222.46.E12</strain>
    </source>
</reference>
<feature type="compositionally biased region" description="Polar residues" evidence="1">
    <location>
        <begin position="1"/>
        <end position="18"/>
    </location>
</feature>
<proteinExistence type="predicted"/>
<sequence>MAQRHSTPTLSKLTTSDQRFAAGDESSPKNDISLSEAQIGFIQLIDRKSKQVIAQREGSNNEASFKYLKTNVWNMSKDVAMQFVMQTDHVHPNKFFSAVLKHSLVKVYHNQLTNNEPVGVSPSWEGTADSVDENETIINSEQWDAFDSEGHWIGTSEF</sequence>
<dbReference type="EMBL" id="MDBS01000028">
    <property type="protein sequence ID" value="PMP29207.1"/>
    <property type="molecule type" value="Genomic_DNA"/>
</dbReference>
<reference evidence="2" key="2">
    <citation type="journal article" date="2018" name="Nature">
        <title>A major lineage of non-tailed dsDNA viruses as unrecognized killers of marine bacteria.</title>
        <authorList>
            <person name="Kauffman K.M."/>
            <person name="Hussain F.A."/>
            <person name="Yang J."/>
            <person name="Arevalo P."/>
            <person name="Brown J.M."/>
            <person name="Chang W.K."/>
            <person name="VanInsberghe D."/>
            <person name="Elsherbini J."/>
            <person name="Sharma R.S."/>
            <person name="Cutler M.B."/>
            <person name="Kelly L."/>
            <person name="Polz M.F."/>
        </authorList>
    </citation>
    <scope>NUCLEOTIDE SEQUENCE</scope>
    <source>
        <strain evidence="2">10N.222.46.E12</strain>
    </source>
</reference>
<dbReference type="RefSeq" id="WP_154723710.1">
    <property type="nucleotide sequence ID" value="NZ_CP170596.1"/>
</dbReference>